<dbReference type="SUPFAM" id="SSF48452">
    <property type="entry name" value="TPR-like"/>
    <property type="match status" value="1"/>
</dbReference>
<protein>
    <submittedName>
        <fullName evidence="1">Uncharacterized protein</fullName>
    </submittedName>
</protein>
<dbReference type="OrthoDB" id="1524733at2"/>
<evidence type="ECO:0000313" key="1">
    <source>
        <dbReference type="EMBL" id="SKB93324.1"/>
    </source>
</evidence>
<dbReference type="AlphaFoldDB" id="A0A1T5FB01"/>
<accession>A0A1T5FB01</accession>
<dbReference type="InterPro" id="IPR011990">
    <property type="entry name" value="TPR-like_helical_dom_sf"/>
</dbReference>
<keyword evidence="2" id="KW-1185">Reference proteome</keyword>
<organism evidence="1 2">
    <name type="scientific">Sphingobacterium nematocida</name>
    <dbReference type="NCBI Taxonomy" id="1513896"/>
    <lineage>
        <taxon>Bacteria</taxon>
        <taxon>Pseudomonadati</taxon>
        <taxon>Bacteroidota</taxon>
        <taxon>Sphingobacteriia</taxon>
        <taxon>Sphingobacteriales</taxon>
        <taxon>Sphingobacteriaceae</taxon>
        <taxon>Sphingobacterium</taxon>
    </lineage>
</organism>
<dbReference type="STRING" id="1513896.SAMN05660841_03134"/>
<dbReference type="Gene3D" id="1.25.40.10">
    <property type="entry name" value="Tetratricopeptide repeat domain"/>
    <property type="match status" value="1"/>
</dbReference>
<name>A0A1T5FB01_9SPHI</name>
<dbReference type="RefSeq" id="WP_079644427.1">
    <property type="nucleotide sequence ID" value="NZ_FUZF01000015.1"/>
</dbReference>
<dbReference type="EMBL" id="FUZF01000015">
    <property type="protein sequence ID" value="SKB93324.1"/>
    <property type="molecule type" value="Genomic_DNA"/>
</dbReference>
<proteinExistence type="predicted"/>
<sequence>MDRIAQLNDFIKETPNDPFLHYALTMEYVKLDDQDRSRAGFENLVSVYPDYVGTYYHYAKFLEKQNEKEAAELIYEKGILVANKMRNRHAMGELQAALNLLRGLDDDDDY</sequence>
<gene>
    <name evidence="1" type="ORF">SAMN05660841_03134</name>
</gene>
<dbReference type="Proteomes" id="UP000190150">
    <property type="component" value="Unassembled WGS sequence"/>
</dbReference>
<evidence type="ECO:0000313" key="2">
    <source>
        <dbReference type="Proteomes" id="UP000190150"/>
    </source>
</evidence>
<reference evidence="2" key="1">
    <citation type="submission" date="2017-02" db="EMBL/GenBank/DDBJ databases">
        <authorList>
            <person name="Varghese N."/>
            <person name="Submissions S."/>
        </authorList>
    </citation>
    <scope>NUCLEOTIDE SEQUENCE [LARGE SCALE GENOMIC DNA]</scope>
    <source>
        <strain evidence="2">DSM 24091</strain>
    </source>
</reference>